<sequence length="510" mass="59448">MNNNNNYLQTLSSYLPSPYYLYAFVFDDEKYNPMLKYLLLELSPVITILYPTFYYLLPSSILSSLDDEFVITLISPIVLHVKRPEYHYQGIVSSATSIIYSSVWLLYSQFYGNPEDENDEKKKSSISEKAKYELKIDENFLKNVGEDIEPFVPETLIDGFKYYYSEPSELNKINTSAIEENVKPLNLSETNESTEKPSPESFALMIKASPPTSRQSTQPTVITYEKKRNPYRRLSRRRSSLLSRRGSIRQNKSKEKKSDFVTITPRPTDTKYEKTLKNKQTTRRPSMTQKKLSIRTRRRLSLSKRNVTFSSDCNEPYKSSHIIVTPYEKPTLPKRKPTKKHSLLRRKTTFMISKEANYFAKFDYSSILNNFNNFDTSNLKSFDYYRILYAFIVFPLYTLIVIPLNIILYSTLAISVVYLLGKQWIDEGNMIQDPIKRERYINKTKLSLFALSIFFAIMIGSVAPLILFFMGFKAAYIAVVDSLEDCIYFSFKMAIGYSEKDIEEKDIEKK</sequence>
<comment type="caution">
    <text evidence="3">The sequence shown here is derived from an EMBL/GenBank/DDBJ whole genome shotgun (WGS) entry which is preliminary data.</text>
</comment>
<dbReference type="OrthoDB" id="2397191at2759"/>
<keyword evidence="2" id="KW-0812">Transmembrane</keyword>
<keyword evidence="2" id="KW-0472">Membrane</keyword>
<feature type="compositionally biased region" description="Basic residues" evidence="1">
    <location>
        <begin position="229"/>
        <end position="239"/>
    </location>
</feature>
<dbReference type="Proteomes" id="UP000266861">
    <property type="component" value="Unassembled WGS sequence"/>
</dbReference>
<name>A0A397ITQ6_9GLOM</name>
<keyword evidence="4" id="KW-1185">Reference proteome</keyword>
<protein>
    <submittedName>
        <fullName evidence="3">Uncharacterized protein</fullName>
    </submittedName>
</protein>
<reference evidence="3 4" key="1">
    <citation type="submission" date="2018-08" db="EMBL/GenBank/DDBJ databases">
        <title>Genome and evolution of the arbuscular mycorrhizal fungus Diversispora epigaea (formerly Glomus versiforme) and its bacterial endosymbionts.</title>
        <authorList>
            <person name="Sun X."/>
            <person name="Fei Z."/>
            <person name="Harrison M."/>
        </authorList>
    </citation>
    <scope>NUCLEOTIDE SEQUENCE [LARGE SCALE GENOMIC DNA]</scope>
    <source>
        <strain evidence="3 4">IT104</strain>
    </source>
</reference>
<feature type="transmembrane region" description="Helical" evidence="2">
    <location>
        <begin position="384"/>
        <end position="400"/>
    </location>
</feature>
<evidence type="ECO:0000256" key="2">
    <source>
        <dbReference type="SAM" id="Phobius"/>
    </source>
</evidence>
<feature type="transmembrane region" description="Helical" evidence="2">
    <location>
        <begin position="446"/>
        <end position="472"/>
    </location>
</feature>
<feature type="region of interest" description="Disordered" evidence="1">
    <location>
        <begin position="225"/>
        <end position="292"/>
    </location>
</feature>
<evidence type="ECO:0000313" key="3">
    <source>
        <dbReference type="EMBL" id="RHZ76010.1"/>
    </source>
</evidence>
<keyword evidence="2" id="KW-1133">Transmembrane helix</keyword>
<dbReference type="AlphaFoldDB" id="A0A397ITQ6"/>
<evidence type="ECO:0000256" key="1">
    <source>
        <dbReference type="SAM" id="MobiDB-lite"/>
    </source>
</evidence>
<gene>
    <name evidence="3" type="ORF">Glove_208g108</name>
</gene>
<proteinExistence type="predicted"/>
<evidence type="ECO:0000313" key="4">
    <source>
        <dbReference type="Proteomes" id="UP000266861"/>
    </source>
</evidence>
<dbReference type="EMBL" id="PQFF01000195">
    <property type="protein sequence ID" value="RHZ76010.1"/>
    <property type="molecule type" value="Genomic_DNA"/>
</dbReference>
<accession>A0A397ITQ6</accession>
<organism evidence="3 4">
    <name type="scientific">Diversispora epigaea</name>
    <dbReference type="NCBI Taxonomy" id="1348612"/>
    <lineage>
        <taxon>Eukaryota</taxon>
        <taxon>Fungi</taxon>
        <taxon>Fungi incertae sedis</taxon>
        <taxon>Mucoromycota</taxon>
        <taxon>Glomeromycotina</taxon>
        <taxon>Glomeromycetes</taxon>
        <taxon>Diversisporales</taxon>
        <taxon>Diversisporaceae</taxon>
        <taxon>Diversispora</taxon>
    </lineage>
</organism>
<feature type="transmembrane region" description="Helical" evidence="2">
    <location>
        <begin position="37"/>
        <end position="57"/>
    </location>
</feature>
<dbReference type="STRING" id="1348612.A0A397ITQ6"/>